<dbReference type="PANTHER" id="PTHR33124:SF9">
    <property type="entry name" value="TRANSCRIPTION FACTOR"/>
    <property type="match status" value="1"/>
</dbReference>
<dbReference type="Proteomes" id="UP000504604">
    <property type="component" value="Linkage group LG2"/>
</dbReference>
<evidence type="ECO:0000256" key="2">
    <source>
        <dbReference type="ARBA" id="ARBA00023163"/>
    </source>
</evidence>
<proteinExistence type="predicted"/>
<feature type="region of interest" description="Disordered" evidence="3">
    <location>
        <begin position="1"/>
        <end position="24"/>
    </location>
</feature>
<dbReference type="GO" id="GO:0006355">
    <property type="term" value="P:regulation of DNA-templated transcription"/>
    <property type="evidence" value="ECO:0007669"/>
    <property type="project" value="InterPro"/>
</dbReference>
<organism evidence="4 5">
    <name type="scientific">Sesamum indicum</name>
    <name type="common">Oriental sesame</name>
    <name type="synonym">Sesamum orientale</name>
    <dbReference type="NCBI Taxonomy" id="4182"/>
    <lineage>
        <taxon>Eukaryota</taxon>
        <taxon>Viridiplantae</taxon>
        <taxon>Streptophyta</taxon>
        <taxon>Embryophyta</taxon>
        <taxon>Tracheophyta</taxon>
        <taxon>Spermatophyta</taxon>
        <taxon>Magnoliopsida</taxon>
        <taxon>eudicotyledons</taxon>
        <taxon>Gunneridae</taxon>
        <taxon>Pentapetalae</taxon>
        <taxon>asterids</taxon>
        <taxon>lamiids</taxon>
        <taxon>Lamiales</taxon>
        <taxon>Pedaliaceae</taxon>
        <taxon>Sesamum</taxon>
    </lineage>
</organism>
<sequence>MGCNRGKQMKRLRRRSDQEMGRPSVRMRVKKLQKLIPGGQGLNPDRLLLRTADYILLLRLQIDVLQTLSQLSDSLMTD</sequence>
<dbReference type="InParanoid" id="A0A6I9SV61"/>
<evidence type="ECO:0000256" key="1">
    <source>
        <dbReference type="ARBA" id="ARBA00023015"/>
    </source>
</evidence>
<keyword evidence="1" id="KW-0805">Transcription regulation</keyword>
<keyword evidence="4" id="KW-1185">Reference proteome</keyword>
<evidence type="ECO:0000313" key="5">
    <source>
        <dbReference type="RefSeq" id="XP_011071287.1"/>
    </source>
</evidence>
<dbReference type="RefSeq" id="XP_011071287.1">
    <property type="nucleotide sequence ID" value="XM_011072985.2"/>
</dbReference>
<evidence type="ECO:0000256" key="3">
    <source>
        <dbReference type="SAM" id="MobiDB-lite"/>
    </source>
</evidence>
<dbReference type="GeneID" id="105156768"/>
<accession>A0A6I9SV61</accession>
<dbReference type="AlphaFoldDB" id="A0A6I9SV61"/>
<protein>
    <submittedName>
        <fullName evidence="5">Transcription factor PAR1</fullName>
    </submittedName>
</protein>
<dbReference type="InterPro" id="IPR044660">
    <property type="entry name" value="IBH1-like"/>
</dbReference>
<dbReference type="KEGG" id="sind:105156768"/>
<dbReference type="OrthoDB" id="1901781at2759"/>
<evidence type="ECO:0000313" key="4">
    <source>
        <dbReference type="Proteomes" id="UP000504604"/>
    </source>
</evidence>
<gene>
    <name evidence="5" type="primary">LOC105156768</name>
</gene>
<reference evidence="5" key="1">
    <citation type="submission" date="2025-08" db="UniProtKB">
        <authorList>
            <consortium name="RefSeq"/>
        </authorList>
    </citation>
    <scope>IDENTIFICATION</scope>
</reference>
<name>A0A6I9SV61_SESIN</name>
<keyword evidence="2" id="KW-0804">Transcription</keyword>
<dbReference type="PANTHER" id="PTHR33124">
    <property type="entry name" value="TRANSCRIPTION FACTOR IBH1-LIKE 1"/>
    <property type="match status" value="1"/>
</dbReference>